<sequence>MADGRAARARGYPRNQSEYTDDARGRVYLELADATPAETSRGMALLKKVVG</sequence>
<dbReference type="Proteomes" id="UP000295781">
    <property type="component" value="Chromosome"/>
</dbReference>
<evidence type="ECO:0000313" key="2">
    <source>
        <dbReference type="EMBL" id="AUX20620.1"/>
    </source>
</evidence>
<dbReference type="AlphaFoldDB" id="A0A4P2PVG2"/>
<feature type="region of interest" description="Disordered" evidence="1">
    <location>
        <begin position="1"/>
        <end position="20"/>
    </location>
</feature>
<protein>
    <submittedName>
        <fullName evidence="2">Uncharacterized protein</fullName>
    </submittedName>
</protein>
<accession>A0A4P2PVG2</accession>
<gene>
    <name evidence="2" type="ORF">SOCEGT47_010930</name>
</gene>
<organism evidence="2 3">
    <name type="scientific">Sorangium cellulosum</name>
    <name type="common">Polyangium cellulosum</name>
    <dbReference type="NCBI Taxonomy" id="56"/>
    <lineage>
        <taxon>Bacteria</taxon>
        <taxon>Pseudomonadati</taxon>
        <taxon>Myxococcota</taxon>
        <taxon>Polyangia</taxon>
        <taxon>Polyangiales</taxon>
        <taxon>Polyangiaceae</taxon>
        <taxon>Sorangium</taxon>
    </lineage>
</organism>
<evidence type="ECO:0000313" key="3">
    <source>
        <dbReference type="Proteomes" id="UP000295781"/>
    </source>
</evidence>
<name>A0A4P2PVG2_SORCE</name>
<dbReference type="EMBL" id="CP012670">
    <property type="protein sequence ID" value="AUX20620.1"/>
    <property type="molecule type" value="Genomic_DNA"/>
</dbReference>
<proteinExistence type="predicted"/>
<evidence type="ECO:0000256" key="1">
    <source>
        <dbReference type="SAM" id="MobiDB-lite"/>
    </source>
</evidence>
<reference evidence="2 3" key="1">
    <citation type="submission" date="2015-09" db="EMBL/GenBank/DDBJ databases">
        <title>Sorangium comparison.</title>
        <authorList>
            <person name="Zaburannyi N."/>
            <person name="Bunk B."/>
            <person name="Overmann J."/>
            <person name="Mueller R."/>
        </authorList>
    </citation>
    <scope>NUCLEOTIDE SEQUENCE [LARGE SCALE GENOMIC DNA]</scope>
    <source>
        <strain evidence="2 3">So ceGT47</strain>
    </source>
</reference>
<dbReference type="RefSeq" id="WP_165373042.1">
    <property type="nucleotide sequence ID" value="NZ_CP012670.1"/>
</dbReference>